<gene>
    <name evidence="4" type="ORF">CPEL01642_LOCUS23568</name>
</gene>
<keyword evidence="2" id="KW-0472">Membrane</keyword>
<dbReference type="AlphaFoldDB" id="A0A7S0Q8U4"/>
<keyword evidence="2" id="KW-1133">Transmembrane helix</keyword>
<feature type="signal peptide" evidence="3">
    <location>
        <begin position="1"/>
        <end position="18"/>
    </location>
</feature>
<evidence type="ECO:0000313" key="4">
    <source>
        <dbReference type="EMBL" id="CAD8620185.1"/>
    </source>
</evidence>
<evidence type="ECO:0000256" key="1">
    <source>
        <dbReference type="SAM" id="MobiDB-lite"/>
    </source>
</evidence>
<protein>
    <submittedName>
        <fullName evidence="4">Uncharacterized protein</fullName>
    </submittedName>
</protein>
<feature type="chain" id="PRO_5031212225" evidence="3">
    <location>
        <begin position="19"/>
        <end position="125"/>
    </location>
</feature>
<dbReference type="EMBL" id="HBEY01049109">
    <property type="protein sequence ID" value="CAD8620185.1"/>
    <property type="molecule type" value="Transcribed_RNA"/>
</dbReference>
<accession>A0A7S0Q8U4</accession>
<evidence type="ECO:0000256" key="3">
    <source>
        <dbReference type="SAM" id="SignalP"/>
    </source>
</evidence>
<evidence type="ECO:0000256" key="2">
    <source>
        <dbReference type="SAM" id="Phobius"/>
    </source>
</evidence>
<feature type="region of interest" description="Disordered" evidence="1">
    <location>
        <begin position="105"/>
        <end position="125"/>
    </location>
</feature>
<reference evidence="4" key="1">
    <citation type="submission" date="2021-01" db="EMBL/GenBank/DDBJ databases">
        <authorList>
            <person name="Corre E."/>
            <person name="Pelletier E."/>
            <person name="Niang G."/>
            <person name="Scheremetjew M."/>
            <person name="Finn R."/>
            <person name="Kale V."/>
            <person name="Holt S."/>
            <person name="Cochrane G."/>
            <person name="Meng A."/>
            <person name="Brown T."/>
            <person name="Cohen L."/>
        </authorList>
    </citation>
    <scope>NUCLEOTIDE SEQUENCE</scope>
    <source>
        <strain evidence="4">PLY182g</strain>
    </source>
</reference>
<organism evidence="4">
    <name type="scientific">Coccolithus braarudii</name>
    <dbReference type="NCBI Taxonomy" id="221442"/>
    <lineage>
        <taxon>Eukaryota</taxon>
        <taxon>Haptista</taxon>
        <taxon>Haptophyta</taxon>
        <taxon>Prymnesiophyceae</taxon>
        <taxon>Coccolithales</taxon>
        <taxon>Coccolithaceae</taxon>
        <taxon>Coccolithus</taxon>
    </lineage>
</organism>
<feature type="transmembrane region" description="Helical" evidence="2">
    <location>
        <begin position="75"/>
        <end position="95"/>
    </location>
</feature>
<keyword evidence="2" id="KW-0812">Transmembrane</keyword>
<name>A0A7S0Q8U4_9EUKA</name>
<sequence>MQRLIALATLVYCSCAAALVVSPIAPPRTAARPSSSRAAVELLSPAGVMPATALLAEIVDAGGERAYGAVDAPGWVLPVLAVAAIGTSLLPLLLSPGEEALNRMREDEGDLFGSGREIGSKNRRR</sequence>
<proteinExistence type="predicted"/>
<keyword evidence="3" id="KW-0732">Signal</keyword>